<organism evidence="2 3">
    <name type="scientific">Dankookia rubra</name>
    <dbReference type="NCBI Taxonomy" id="1442381"/>
    <lineage>
        <taxon>Bacteria</taxon>
        <taxon>Pseudomonadati</taxon>
        <taxon>Pseudomonadota</taxon>
        <taxon>Alphaproteobacteria</taxon>
        <taxon>Acetobacterales</taxon>
        <taxon>Roseomonadaceae</taxon>
        <taxon>Dankookia</taxon>
    </lineage>
</organism>
<accession>A0A4R5Q7I1</accession>
<feature type="signal peptide" evidence="1">
    <location>
        <begin position="1"/>
        <end position="16"/>
    </location>
</feature>
<dbReference type="InterPro" id="IPR010626">
    <property type="entry name" value="DUF1217"/>
</dbReference>
<protein>
    <submittedName>
        <fullName evidence="2">DUF1217 domain-containing protein</fullName>
    </submittedName>
</protein>
<proteinExistence type="predicted"/>
<comment type="caution">
    <text evidence="2">The sequence shown here is derived from an EMBL/GenBank/DDBJ whole genome shotgun (WGS) entry which is preliminary data.</text>
</comment>
<evidence type="ECO:0000256" key="1">
    <source>
        <dbReference type="SAM" id="SignalP"/>
    </source>
</evidence>
<keyword evidence="1" id="KW-0732">Signal</keyword>
<dbReference type="AlphaFoldDB" id="A0A4R5Q7I1"/>
<evidence type="ECO:0000313" key="2">
    <source>
        <dbReference type="EMBL" id="TDH58523.1"/>
    </source>
</evidence>
<reference evidence="2 3" key="1">
    <citation type="journal article" date="2016" name="J. Microbiol.">
        <title>Dankookia rubra gen. nov., sp. nov., an alphaproteobacterium isolated from sediment of a shallow stream.</title>
        <authorList>
            <person name="Kim W.H."/>
            <person name="Kim D.H."/>
            <person name="Kang K."/>
            <person name="Ahn T.Y."/>
        </authorList>
    </citation>
    <scope>NUCLEOTIDE SEQUENCE [LARGE SCALE GENOMIC DNA]</scope>
    <source>
        <strain evidence="2 3">JCM30602</strain>
    </source>
</reference>
<evidence type="ECO:0000313" key="3">
    <source>
        <dbReference type="Proteomes" id="UP000295096"/>
    </source>
</evidence>
<keyword evidence="3" id="KW-1185">Reference proteome</keyword>
<dbReference type="EMBL" id="SMSJ01000114">
    <property type="protein sequence ID" value="TDH58523.1"/>
    <property type="molecule type" value="Genomic_DNA"/>
</dbReference>
<dbReference type="Gene3D" id="1.10.3700.10">
    <property type="entry name" value="AGR C 984p-like"/>
    <property type="match status" value="1"/>
</dbReference>
<dbReference type="RefSeq" id="WP_133292655.1">
    <property type="nucleotide sequence ID" value="NZ_SMSJ01000114.1"/>
</dbReference>
<dbReference type="OrthoDB" id="7315599at2"/>
<feature type="chain" id="PRO_5020875782" evidence="1">
    <location>
        <begin position="17"/>
        <end position="268"/>
    </location>
</feature>
<dbReference type="InterPro" id="IPR023157">
    <property type="entry name" value="AGR-C-984p-like_sf"/>
</dbReference>
<dbReference type="Proteomes" id="UP000295096">
    <property type="component" value="Unassembled WGS sequence"/>
</dbReference>
<dbReference type="SUPFAM" id="SSF158837">
    <property type="entry name" value="AGR C 984p-like"/>
    <property type="match status" value="1"/>
</dbReference>
<gene>
    <name evidence="2" type="ORF">E2C06_32145</name>
</gene>
<sequence length="268" mass="27507">MLSLSASLAASLFGVAASSATSSGGPASAIVALKAAQAKGAEAKGVAAERQDPVTITALKQFESAVAKAKDVKSALQDPRVLAVLLPSLGLADQAAYPGLVQRALLADPEDTKGLLASLDSRFKAAAATLDLKNKGLDGLRDPALLKNLETGYVQYQYQQGLDDRNAGMSDALYFIRNAAAKTDVYGILGNAVMRRVVTGALGLPAQIAVQSVETQARAITSRMKVADLQDPKKVQALAQRYVMAQAGTASGTASGTGSTGSLLSLFG</sequence>
<name>A0A4R5Q7I1_9PROT</name>
<dbReference type="Pfam" id="PF06748">
    <property type="entry name" value="DUF1217"/>
    <property type="match status" value="1"/>
</dbReference>